<reference evidence="3" key="1">
    <citation type="submission" date="2022-08" db="EMBL/GenBank/DDBJ databases">
        <authorList>
            <consortium name="DOE Joint Genome Institute"/>
            <person name="Min B."/>
            <person name="Riley R."/>
            <person name="Sierra-Patev S."/>
            <person name="Naranjo-Ortiz M."/>
            <person name="Looney B."/>
            <person name="Konkel Z."/>
            <person name="Slot J.C."/>
            <person name="Sakamoto Y."/>
            <person name="Steenwyk J.L."/>
            <person name="Rokas A."/>
            <person name="Carro J."/>
            <person name="Camarero S."/>
            <person name="Ferreira P."/>
            <person name="Molpeceres G."/>
            <person name="Ruiz-Duenas F.J."/>
            <person name="Serrano A."/>
            <person name="Henrissat B."/>
            <person name="Drula E."/>
            <person name="Hughes K.W."/>
            <person name="Mata J.L."/>
            <person name="Ishikawa N.K."/>
            <person name="Vargas-Isla R."/>
            <person name="Ushijima S."/>
            <person name="Smith C.A."/>
            <person name="Ahrendt S."/>
            <person name="Andreopoulos W."/>
            <person name="He G."/>
            <person name="Labutti K."/>
            <person name="Lipzen A."/>
            <person name="Ng V."/>
            <person name="Sandor L."/>
            <person name="Barry K."/>
            <person name="Martinez A.T."/>
            <person name="Xiao Y."/>
            <person name="Gibbons J.G."/>
            <person name="Terashima K."/>
            <person name="Hibbett D.S."/>
            <person name="Grigoriev I.V."/>
        </authorList>
    </citation>
    <scope>NUCLEOTIDE SEQUENCE</scope>
    <source>
        <strain evidence="3">TFB9207</strain>
    </source>
</reference>
<evidence type="ECO:0000313" key="3">
    <source>
        <dbReference type="EMBL" id="KAJ3831758.1"/>
    </source>
</evidence>
<feature type="signal peptide" evidence="2">
    <location>
        <begin position="1"/>
        <end position="27"/>
    </location>
</feature>
<comment type="caution">
    <text evidence="3">The sequence shown here is derived from an EMBL/GenBank/DDBJ whole genome shotgun (WGS) entry which is preliminary data.</text>
</comment>
<evidence type="ECO:0000313" key="4">
    <source>
        <dbReference type="Proteomes" id="UP001163846"/>
    </source>
</evidence>
<evidence type="ECO:0000256" key="2">
    <source>
        <dbReference type="SAM" id="SignalP"/>
    </source>
</evidence>
<accession>A0AA38NW65</accession>
<dbReference type="Proteomes" id="UP001163846">
    <property type="component" value="Unassembled WGS sequence"/>
</dbReference>
<dbReference type="AlphaFoldDB" id="A0AA38NW65"/>
<dbReference type="EMBL" id="MU807252">
    <property type="protein sequence ID" value="KAJ3831758.1"/>
    <property type="molecule type" value="Genomic_DNA"/>
</dbReference>
<name>A0AA38NW65_9AGAR</name>
<keyword evidence="2" id="KW-0732">Signal</keyword>
<feature type="chain" id="PRO_5041441461" evidence="2">
    <location>
        <begin position="28"/>
        <end position="169"/>
    </location>
</feature>
<evidence type="ECO:0000256" key="1">
    <source>
        <dbReference type="SAM" id="MobiDB-lite"/>
    </source>
</evidence>
<sequence>MVHSSHHLLFVLVTFLAAVGNITQVVAVPVGAPGESGTQQVASSSDSSSPLDASTVYQIYAKHPCASFGVILCLEARKVEEAVRLLPSMDPETFFKEDVAARLEVIRNSKFLQHSDRFREHFEELEGKFNSSTMSPSVWLGSGRVLLEPTRPGTRPNPYPRSRVSGTRP</sequence>
<keyword evidence="4" id="KW-1185">Reference proteome</keyword>
<proteinExistence type="predicted"/>
<protein>
    <submittedName>
        <fullName evidence="3">Uncharacterized protein</fullName>
    </submittedName>
</protein>
<feature type="region of interest" description="Disordered" evidence="1">
    <location>
        <begin position="146"/>
        <end position="169"/>
    </location>
</feature>
<gene>
    <name evidence="3" type="ORF">F5878DRAFT_673066</name>
</gene>
<organism evidence="3 4">
    <name type="scientific">Lentinula raphanica</name>
    <dbReference type="NCBI Taxonomy" id="153919"/>
    <lineage>
        <taxon>Eukaryota</taxon>
        <taxon>Fungi</taxon>
        <taxon>Dikarya</taxon>
        <taxon>Basidiomycota</taxon>
        <taxon>Agaricomycotina</taxon>
        <taxon>Agaricomycetes</taxon>
        <taxon>Agaricomycetidae</taxon>
        <taxon>Agaricales</taxon>
        <taxon>Marasmiineae</taxon>
        <taxon>Omphalotaceae</taxon>
        <taxon>Lentinula</taxon>
    </lineage>
</organism>